<dbReference type="AlphaFoldDB" id="A0A8H7AKG6"/>
<feature type="region of interest" description="Disordered" evidence="1">
    <location>
        <begin position="27"/>
        <end position="59"/>
    </location>
</feature>
<dbReference type="OrthoDB" id="10370136at2759"/>
<evidence type="ECO:0000313" key="3">
    <source>
        <dbReference type="Proteomes" id="UP000606974"/>
    </source>
</evidence>
<feature type="region of interest" description="Disordered" evidence="1">
    <location>
        <begin position="164"/>
        <end position="234"/>
    </location>
</feature>
<sequence length="234" mass="25966">MSLFVRPVGDTASSETNDTVLQERQAECHEDRPSTPELCPAHNLDTSEDTSGDGIEGRHSLTRINIVPEVFDDSAGERVNFSADSADYVSHRPVFCSFIQYGRLPHSREEAQEYLRGARIELLAKLPMLHPLWDRTEKYGFLKAEKSSPASDELMQDDVSDGGAALEEAMRDADWWDEEDDDAEDNSSEDESDEDERKAAEDAAIEATPIEDTAAESAGSQSLRDAFSESSEEE</sequence>
<feature type="compositionally biased region" description="Acidic residues" evidence="1">
    <location>
        <begin position="175"/>
        <end position="194"/>
    </location>
</feature>
<dbReference type="EMBL" id="JAACFV010000037">
    <property type="protein sequence ID" value="KAF7509789.1"/>
    <property type="molecule type" value="Genomic_DNA"/>
</dbReference>
<reference evidence="2" key="1">
    <citation type="submission" date="2020-02" db="EMBL/GenBank/DDBJ databases">
        <authorList>
            <person name="Palmer J.M."/>
        </authorList>
    </citation>
    <scope>NUCLEOTIDE SEQUENCE</scope>
    <source>
        <strain evidence="2">EPUS1.4</strain>
        <tissue evidence="2">Thallus</tissue>
    </source>
</reference>
<dbReference type="Proteomes" id="UP000606974">
    <property type="component" value="Unassembled WGS sequence"/>
</dbReference>
<evidence type="ECO:0000313" key="2">
    <source>
        <dbReference type="EMBL" id="KAF7509789.1"/>
    </source>
</evidence>
<protein>
    <submittedName>
        <fullName evidence="2">Uncharacterized protein</fullName>
    </submittedName>
</protein>
<proteinExistence type="predicted"/>
<evidence type="ECO:0000256" key="1">
    <source>
        <dbReference type="SAM" id="MobiDB-lite"/>
    </source>
</evidence>
<comment type="caution">
    <text evidence="2">The sequence shown here is derived from an EMBL/GenBank/DDBJ whole genome shotgun (WGS) entry which is preliminary data.</text>
</comment>
<accession>A0A8H7AKG6</accession>
<organism evidence="2 3">
    <name type="scientific">Endocarpon pusillum</name>
    <dbReference type="NCBI Taxonomy" id="364733"/>
    <lineage>
        <taxon>Eukaryota</taxon>
        <taxon>Fungi</taxon>
        <taxon>Dikarya</taxon>
        <taxon>Ascomycota</taxon>
        <taxon>Pezizomycotina</taxon>
        <taxon>Eurotiomycetes</taxon>
        <taxon>Chaetothyriomycetidae</taxon>
        <taxon>Verrucariales</taxon>
        <taxon>Verrucariaceae</taxon>
        <taxon>Endocarpon</taxon>
    </lineage>
</organism>
<name>A0A8H7AKG6_9EURO</name>
<gene>
    <name evidence="2" type="ORF">GJ744_007484</name>
</gene>
<keyword evidence="3" id="KW-1185">Reference proteome</keyword>